<dbReference type="Proteomes" id="UP001162483">
    <property type="component" value="Unassembled WGS sequence"/>
</dbReference>
<keyword evidence="2" id="KW-1185">Reference proteome</keyword>
<sequence>MCGLPMSGPRRRAAAHLCSIKKGHMCREHAPCTLSQHTCPVLTERSRSPLSIGTFLDHVTVVTAHHGGHMTLNPAPPPGFWNP</sequence>
<accession>A0ABN9BW96</accession>
<gene>
    <name evidence="1" type="ORF">SPARVUS_LOCUS3781138</name>
</gene>
<name>A0ABN9BW96_9NEOB</name>
<reference evidence="1" key="1">
    <citation type="submission" date="2023-05" db="EMBL/GenBank/DDBJ databases">
        <authorList>
            <person name="Stuckert A."/>
        </authorList>
    </citation>
    <scope>NUCLEOTIDE SEQUENCE</scope>
</reference>
<proteinExistence type="predicted"/>
<evidence type="ECO:0000313" key="2">
    <source>
        <dbReference type="Proteomes" id="UP001162483"/>
    </source>
</evidence>
<protein>
    <submittedName>
        <fullName evidence="1">Uncharacterized protein</fullName>
    </submittedName>
</protein>
<dbReference type="EMBL" id="CATNWA010006250">
    <property type="protein sequence ID" value="CAI9551733.1"/>
    <property type="molecule type" value="Genomic_DNA"/>
</dbReference>
<evidence type="ECO:0000313" key="1">
    <source>
        <dbReference type="EMBL" id="CAI9551733.1"/>
    </source>
</evidence>
<comment type="caution">
    <text evidence="1">The sequence shown here is derived from an EMBL/GenBank/DDBJ whole genome shotgun (WGS) entry which is preliminary data.</text>
</comment>
<organism evidence="1 2">
    <name type="scientific">Staurois parvus</name>
    <dbReference type="NCBI Taxonomy" id="386267"/>
    <lineage>
        <taxon>Eukaryota</taxon>
        <taxon>Metazoa</taxon>
        <taxon>Chordata</taxon>
        <taxon>Craniata</taxon>
        <taxon>Vertebrata</taxon>
        <taxon>Euteleostomi</taxon>
        <taxon>Amphibia</taxon>
        <taxon>Batrachia</taxon>
        <taxon>Anura</taxon>
        <taxon>Neobatrachia</taxon>
        <taxon>Ranoidea</taxon>
        <taxon>Ranidae</taxon>
        <taxon>Staurois</taxon>
    </lineage>
</organism>